<name>A0ABP7CK40_9ACTN</name>
<gene>
    <name evidence="2" type="ORF">GCM10022204_01140</name>
</gene>
<comment type="caution">
    <text evidence="2">The sequence shown here is derived from an EMBL/GenBank/DDBJ whole genome shotgun (WGS) entry which is preliminary data.</text>
</comment>
<proteinExistence type="predicted"/>
<evidence type="ECO:0000313" key="2">
    <source>
        <dbReference type="EMBL" id="GAA3690059.1"/>
    </source>
</evidence>
<accession>A0ABP7CK40</accession>
<evidence type="ECO:0000256" key="1">
    <source>
        <dbReference type="SAM" id="MobiDB-lite"/>
    </source>
</evidence>
<protein>
    <submittedName>
        <fullName evidence="2">Uncharacterized protein</fullName>
    </submittedName>
</protein>
<feature type="region of interest" description="Disordered" evidence="1">
    <location>
        <begin position="133"/>
        <end position="156"/>
    </location>
</feature>
<organism evidence="2 3">
    <name type="scientific">Microlunatus aurantiacus</name>
    <dbReference type="NCBI Taxonomy" id="446786"/>
    <lineage>
        <taxon>Bacteria</taxon>
        <taxon>Bacillati</taxon>
        <taxon>Actinomycetota</taxon>
        <taxon>Actinomycetes</taxon>
        <taxon>Propionibacteriales</taxon>
        <taxon>Propionibacteriaceae</taxon>
        <taxon>Microlunatus</taxon>
    </lineage>
</organism>
<dbReference type="Proteomes" id="UP001500051">
    <property type="component" value="Unassembled WGS sequence"/>
</dbReference>
<evidence type="ECO:0000313" key="3">
    <source>
        <dbReference type="Proteomes" id="UP001500051"/>
    </source>
</evidence>
<sequence>MAAAALAAGRTTLPSSSLRALQRLVGNAAVTGALTAARRRPVRASRSRRVVQRYASSEHKDLGDAATSRTITLDLWTGPPNPLNQTKKVTLSYGTVNALLGDLYEGWAQLKKAPAPEVERLAALVSDEQAARAKGAPVPAETQWETATAGRRTGAVQPGGATRTYLELAEDNTAHFTPANRERYTAAHKAALAKALEAFALTGRGDAAGAKAAGDEALGMNAEADHFLEDAFAAGHLVNKSMIRLATLQFWSGGVGTVARANIQAAARSDQARIWREIEINVLPSLSGPQAFALRHVLGREVAISRVIDQVLDRLQDQPDKLANLGAKLVHDYLNTNGAVVFSEADPSAGWRTFGDNSMAKGGSAGKAVTALKNSVSNIELAANHGIATVGGKPDVDAFLKLNNPWRLAPKFAEIPAGQKREVGTAVSDPSWVQDLLRTLVFAQGITSPLYQLLVENLSLVSGIIAQEERRTATRRTAQASAVDALLRKHSKNFAAGKGPDDADVAALARALRTASPDLAISMLDRLEPEDLDDDLALAIADRHPTRAGLVALDQQLLMALSAAMSGGVTWGGEGSAIDRIKTALVIKTGEGLVAEMPAGERGAAKKILTALHAQGDARARLGADAGTLVAGTARDVYKPKDLAVAAKGQPAATVLGVIEMMIFPEERAAWLVPYAAQHSDAEMAALDPALLESLAKHLPSGQQRRRYAAALAAATKAGAVITTSADIGKGAALRDTYRYTDHPNLARRLKGQPAAVVAAAIGVAGHDRTAVAADFVRQLTDDELGKLDPALLHRLPGLIDDATQRNRAQAALTASLAGAAKRSGV</sequence>
<keyword evidence="3" id="KW-1185">Reference proteome</keyword>
<reference evidence="3" key="1">
    <citation type="journal article" date="2019" name="Int. J. Syst. Evol. Microbiol.">
        <title>The Global Catalogue of Microorganisms (GCM) 10K type strain sequencing project: providing services to taxonomists for standard genome sequencing and annotation.</title>
        <authorList>
            <consortium name="The Broad Institute Genomics Platform"/>
            <consortium name="The Broad Institute Genome Sequencing Center for Infectious Disease"/>
            <person name="Wu L."/>
            <person name="Ma J."/>
        </authorList>
    </citation>
    <scope>NUCLEOTIDE SEQUENCE [LARGE SCALE GENOMIC DNA]</scope>
    <source>
        <strain evidence="3">JCM 16548</strain>
    </source>
</reference>
<dbReference type="EMBL" id="BAAAYX010000002">
    <property type="protein sequence ID" value="GAA3690059.1"/>
    <property type="molecule type" value="Genomic_DNA"/>
</dbReference>